<dbReference type="RefSeq" id="WP_089280841.1">
    <property type="nucleotide sequence ID" value="NZ_FZOJ01000001.1"/>
</dbReference>
<dbReference type="OrthoDB" id="1802755at2"/>
<gene>
    <name evidence="1" type="ORF">SAMN05446037_100140</name>
</gene>
<organism evidence="1 2">
    <name type="scientific">Anaerovirgula multivorans</name>
    <dbReference type="NCBI Taxonomy" id="312168"/>
    <lineage>
        <taxon>Bacteria</taxon>
        <taxon>Bacillati</taxon>
        <taxon>Bacillota</taxon>
        <taxon>Clostridia</taxon>
        <taxon>Peptostreptococcales</taxon>
        <taxon>Natronincolaceae</taxon>
        <taxon>Anaerovirgula</taxon>
    </lineage>
</organism>
<name>A0A238ZSA1_9FIRM</name>
<protein>
    <submittedName>
        <fullName evidence="1">PcfJ-like protein</fullName>
    </submittedName>
</protein>
<accession>A0A238ZSA1</accession>
<evidence type="ECO:0000313" key="2">
    <source>
        <dbReference type="Proteomes" id="UP000198304"/>
    </source>
</evidence>
<keyword evidence="2" id="KW-1185">Reference proteome</keyword>
<dbReference type="Proteomes" id="UP000198304">
    <property type="component" value="Unassembled WGS sequence"/>
</dbReference>
<dbReference type="EMBL" id="FZOJ01000001">
    <property type="protein sequence ID" value="SNR85634.1"/>
    <property type="molecule type" value="Genomic_DNA"/>
</dbReference>
<evidence type="ECO:0000313" key="1">
    <source>
        <dbReference type="EMBL" id="SNR85634.1"/>
    </source>
</evidence>
<reference evidence="1 2" key="1">
    <citation type="submission" date="2017-06" db="EMBL/GenBank/DDBJ databases">
        <authorList>
            <person name="Kim H.J."/>
            <person name="Triplett B.A."/>
        </authorList>
    </citation>
    <scope>NUCLEOTIDE SEQUENCE [LARGE SCALE GENOMIC DNA]</scope>
    <source>
        <strain evidence="1 2">SCA</strain>
    </source>
</reference>
<dbReference type="AlphaFoldDB" id="A0A238ZSA1"/>
<dbReference type="InterPro" id="IPR025586">
    <property type="entry name" value="PcfJ"/>
</dbReference>
<dbReference type="Pfam" id="PF14284">
    <property type="entry name" value="PcfJ"/>
    <property type="match status" value="1"/>
</dbReference>
<proteinExistence type="predicted"/>
<sequence length="528" mass="62922">MPELAKQEAKNYLAHFPKKISKELVDYVTNEVLLSSRYIFTHRVKKQQYGYCTHCRKEFKTKSLKHNEKTTCPECNSWCIIKASGRGRKQMVDEGYFTWYEKSVKNPKAIVARGINVIRDYRGDYKNVETKFHNEVWYIFDFDMEDGPIMFRECTWWGKWVHGKRGYERIQNVHCYFYQFNRSYIDYVGYSVESIKAAVKDTPYSWSGWEQYDHKDMVEFFALYTKYPCIEYLTKLGFSNLVRGKLQGDRTYSAINWRGKNLFSVLKIDKKDLTEINELKRKGIKINITFVFLRILQMAKKNKWNLSVEEALELKEDYEYCFDELKVVAQYTTGRKIMNYIDKQRKKDIKHLNSKPQILTTWRDYIEDCIKLQKDLTKENVLFPKNIYTAHQNTIKQVKIKENEEFNKKIQERSRKLKNLKFEYKNLMVRPAESSLELIEEGKALNHCVGNYAERYAKGETAILFIRKINEPNKSYFTVEVRENRVAQVRGKNNCNPNDEAKEFIEVFTEEKLNKKSKKNKEKIAIPA</sequence>